<keyword evidence="3" id="KW-1185">Reference proteome</keyword>
<comment type="caution">
    <text evidence="2">The sequence shown here is derived from an EMBL/GenBank/DDBJ whole genome shotgun (WGS) entry which is preliminary data.</text>
</comment>
<dbReference type="OrthoDB" id="8527941at2"/>
<feature type="signal peptide" evidence="1">
    <location>
        <begin position="1"/>
        <end position="24"/>
    </location>
</feature>
<organism evidence="2 3">
    <name type="scientific">Piscinibacter terrae</name>
    <dbReference type="NCBI Taxonomy" id="2496871"/>
    <lineage>
        <taxon>Bacteria</taxon>
        <taxon>Pseudomonadati</taxon>
        <taxon>Pseudomonadota</taxon>
        <taxon>Betaproteobacteria</taxon>
        <taxon>Burkholderiales</taxon>
        <taxon>Sphaerotilaceae</taxon>
        <taxon>Piscinibacter</taxon>
    </lineage>
</organism>
<reference evidence="2 3" key="1">
    <citation type="submission" date="2018-08" db="EMBL/GenBank/DDBJ databases">
        <authorList>
            <person name="Khan S.A."/>
            <person name="Jeon C.O."/>
            <person name="Chun B.H."/>
            <person name="Jeong S.E."/>
        </authorList>
    </citation>
    <scope>NUCLEOTIDE SEQUENCE [LARGE SCALE GENOMIC DNA]</scope>
    <source>
        <strain evidence="2 3">S-16</strain>
    </source>
</reference>
<dbReference type="InterPro" id="IPR025293">
    <property type="entry name" value="YfiR/HmsC-like"/>
</dbReference>
<dbReference type="RefSeq" id="WP_124541824.1">
    <property type="nucleotide sequence ID" value="NZ_QUSW01000005.1"/>
</dbReference>
<name>A0A3N7HQN5_9BURK</name>
<keyword evidence="1" id="KW-0732">Signal</keyword>
<dbReference type="Proteomes" id="UP000267464">
    <property type="component" value="Unassembled WGS sequence"/>
</dbReference>
<accession>A0A3N7HQN5</accession>
<evidence type="ECO:0000313" key="3">
    <source>
        <dbReference type="Proteomes" id="UP000267464"/>
    </source>
</evidence>
<dbReference type="EMBL" id="QUSW01000005">
    <property type="protein sequence ID" value="RQP23081.1"/>
    <property type="molecule type" value="Genomic_DNA"/>
</dbReference>
<reference evidence="2 3" key="2">
    <citation type="submission" date="2018-12" db="EMBL/GenBank/DDBJ databases">
        <title>Rhizobacter gummiphilus sp. nov., a rubber-degrading bacterium isolated from the soil of a botanical garden in Japan.</title>
        <authorList>
            <person name="Shunsuke S.S."/>
        </authorList>
    </citation>
    <scope>NUCLEOTIDE SEQUENCE [LARGE SCALE GENOMIC DNA]</scope>
    <source>
        <strain evidence="2 3">S-16</strain>
    </source>
</reference>
<sequence length="175" mass="18279">MSMLGLRSTLAALLLGAAATLVPAVDESELEAAIVYNVLMFADWPPEVLATGAPVRLCVAAGGGLAQAMKALQGRDLRGAPMQTQDLGSTPPARPCHAVFVDGSSRPHLSPLLKTLRGGGALIISDDAAAPADDAGVVLSRAGTRYVFDINMQPVKQARVRLSSKLLRLARTVRE</sequence>
<protein>
    <submittedName>
        <fullName evidence="2">YfiR family protein</fullName>
    </submittedName>
</protein>
<dbReference type="Pfam" id="PF13689">
    <property type="entry name" value="DUF4154"/>
    <property type="match status" value="1"/>
</dbReference>
<dbReference type="AlphaFoldDB" id="A0A3N7HQN5"/>
<evidence type="ECO:0000256" key="1">
    <source>
        <dbReference type="SAM" id="SignalP"/>
    </source>
</evidence>
<evidence type="ECO:0000313" key="2">
    <source>
        <dbReference type="EMBL" id="RQP23081.1"/>
    </source>
</evidence>
<gene>
    <name evidence="2" type="ORF">DZC73_18325</name>
</gene>
<proteinExistence type="predicted"/>
<feature type="chain" id="PRO_5018165068" evidence="1">
    <location>
        <begin position="25"/>
        <end position="175"/>
    </location>
</feature>